<dbReference type="SUPFAM" id="SSF53756">
    <property type="entry name" value="UDP-Glycosyltransferase/glycogen phosphorylase"/>
    <property type="match status" value="1"/>
</dbReference>
<dbReference type="RefSeq" id="WP_413281519.1">
    <property type="nucleotide sequence ID" value="NZ_JBHFNT010000300.1"/>
</dbReference>
<protein>
    <submittedName>
        <fullName evidence="1">Uncharacterized protein</fullName>
    </submittedName>
</protein>
<sequence>MITNHSLLEQLRRNAYATAQIYSWAKIAQKNLGLYEQACQQKCDR</sequence>
<proteinExistence type="predicted"/>
<gene>
    <name evidence="1" type="ORF">ACE1CA_32510</name>
</gene>
<name>A0ABV4WXB1_9CYAN</name>
<dbReference type="EMBL" id="JBHFNT010000300">
    <property type="protein sequence ID" value="MFB2839238.1"/>
    <property type="molecule type" value="Genomic_DNA"/>
</dbReference>
<dbReference type="Proteomes" id="UP001576780">
    <property type="component" value="Unassembled WGS sequence"/>
</dbReference>
<evidence type="ECO:0000313" key="1">
    <source>
        <dbReference type="EMBL" id="MFB2839238.1"/>
    </source>
</evidence>
<reference evidence="1 2" key="1">
    <citation type="submission" date="2024-09" db="EMBL/GenBank/DDBJ databases">
        <title>Floridaenema gen nov. (Aerosakkonemataceae, Aerosakkonematales ord. nov., Cyanobacteria) from benthic tropical and subtropical fresh waters, with the description of four new species.</title>
        <authorList>
            <person name="Moretto J.A."/>
            <person name="Berthold D.E."/>
            <person name="Lefler F.W."/>
            <person name="Huang I.-S."/>
            <person name="Laughinghouse H. IV."/>
        </authorList>
    </citation>
    <scope>NUCLEOTIDE SEQUENCE [LARGE SCALE GENOMIC DNA]</scope>
    <source>
        <strain evidence="1 2">BLCC-F167</strain>
    </source>
</reference>
<accession>A0ABV4WXB1</accession>
<evidence type="ECO:0000313" key="2">
    <source>
        <dbReference type="Proteomes" id="UP001576780"/>
    </source>
</evidence>
<organism evidence="1 2">
    <name type="scientific">Floridaenema evergladense BLCC-F167</name>
    <dbReference type="NCBI Taxonomy" id="3153639"/>
    <lineage>
        <taxon>Bacteria</taxon>
        <taxon>Bacillati</taxon>
        <taxon>Cyanobacteriota</taxon>
        <taxon>Cyanophyceae</taxon>
        <taxon>Oscillatoriophycideae</taxon>
        <taxon>Aerosakkonematales</taxon>
        <taxon>Aerosakkonemataceae</taxon>
        <taxon>Floridanema</taxon>
        <taxon>Floridanema evergladense</taxon>
    </lineage>
</organism>
<comment type="caution">
    <text evidence="1">The sequence shown here is derived from an EMBL/GenBank/DDBJ whole genome shotgun (WGS) entry which is preliminary data.</text>
</comment>
<keyword evidence="2" id="KW-1185">Reference proteome</keyword>